<reference evidence="1" key="1">
    <citation type="submission" date="2021-11" db="EMBL/GenBank/DDBJ databases">
        <title>Jinshanibacter sp. isolated from one year old Eriocheir sinensis.</title>
        <authorList>
            <person name="Li J.-Y."/>
            <person name="He W."/>
            <person name="Gao T.-H."/>
        </authorList>
    </citation>
    <scope>NUCLEOTIDE SEQUENCE</scope>
    <source>
        <strain evidence="1">LJY008</strain>
    </source>
</reference>
<evidence type="ECO:0008006" key="3">
    <source>
        <dbReference type="Google" id="ProtNLM"/>
    </source>
</evidence>
<dbReference type="EMBL" id="JAJNAG010000003">
    <property type="protein sequence ID" value="MCD1124880.1"/>
    <property type="molecule type" value="Genomic_DNA"/>
</dbReference>
<accession>A0A9X1SJR7</accession>
<dbReference type="AlphaFoldDB" id="A0A9X1SJR7"/>
<protein>
    <recommendedName>
        <fullName evidence="3">IS1 family transposase</fullName>
    </recommendedName>
</protein>
<dbReference type="RefSeq" id="WP_230607896.1">
    <property type="nucleotide sequence ID" value="NZ_JAJNAG010000003.1"/>
</dbReference>
<sequence length="95" mass="11091">MNNCLKKIAPICHYCGGNDCTKKHGVGKAGLQRYYCVNCRKTFQTTYIYKGKEQNIAVQIERLWEQNHTPEQISFEMQVRLSRVKAHIKELENTN</sequence>
<name>A0A9X1SJR7_9GAMM</name>
<keyword evidence="2" id="KW-1185">Reference proteome</keyword>
<evidence type="ECO:0000313" key="1">
    <source>
        <dbReference type="EMBL" id="MCD1124880.1"/>
    </source>
</evidence>
<gene>
    <name evidence="1" type="ORF">LPW36_02350</name>
</gene>
<comment type="caution">
    <text evidence="1">The sequence shown here is derived from an EMBL/GenBank/DDBJ whole genome shotgun (WGS) entry which is preliminary data.</text>
</comment>
<evidence type="ECO:0000313" key="2">
    <source>
        <dbReference type="Proteomes" id="UP001139171"/>
    </source>
</evidence>
<dbReference type="Proteomes" id="UP001139171">
    <property type="component" value="Unassembled WGS sequence"/>
</dbReference>
<proteinExistence type="predicted"/>
<organism evidence="1 2">
    <name type="scientific">Limnobaculum eriocheiris</name>
    <dbReference type="NCBI Taxonomy" id="2897391"/>
    <lineage>
        <taxon>Bacteria</taxon>
        <taxon>Pseudomonadati</taxon>
        <taxon>Pseudomonadota</taxon>
        <taxon>Gammaproteobacteria</taxon>
        <taxon>Enterobacterales</taxon>
        <taxon>Budviciaceae</taxon>
        <taxon>Limnobaculum</taxon>
    </lineage>
</organism>